<feature type="transmembrane region" description="Helical" evidence="7">
    <location>
        <begin position="304"/>
        <end position="328"/>
    </location>
</feature>
<evidence type="ECO:0000256" key="3">
    <source>
        <dbReference type="ARBA" id="ARBA00022448"/>
    </source>
</evidence>
<dbReference type="SUPFAM" id="SSF103473">
    <property type="entry name" value="MFS general substrate transporter"/>
    <property type="match status" value="1"/>
</dbReference>
<keyword evidence="4 7" id="KW-0812">Transmembrane</keyword>
<dbReference type="Proteomes" id="UP001327560">
    <property type="component" value="Chromosome 4"/>
</dbReference>
<feature type="transmembrane region" description="Helical" evidence="7">
    <location>
        <begin position="366"/>
        <end position="386"/>
    </location>
</feature>
<evidence type="ECO:0000256" key="2">
    <source>
        <dbReference type="ARBA" id="ARBA00007015"/>
    </source>
</evidence>
<keyword evidence="6 7" id="KW-0472">Membrane</keyword>
<evidence type="ECO:0000256" key="5">
    <source>
        <dbReference type="ARBA" id="ARBA00022989"/>
    </source>
</evidence>
<feature type="transmembrane region" description="Helical" evidence="7">
    <location>
        <begin position="241"/>
        <end position="259"/>
    </location>
</feature>
<dbReference type="InterPro" id="IPR039309">
    <property type="entry name" value="BT1"/>
</dbReference>
<name>A0AAQ3KDM3_9LILI</name>
<evidence type="ECO:0000313" key="9">
    <source>
        <dbReference type="Proteomes" id="UP001327560"/>
    </source>
</evidence>
<evidence type="ECO:0000313" key="8">
    <source>
        <dbReference type="EMBL" id="WOL06169.1"/>
    </source>
</evidence>
<keyword evidence="5 7" id="KW-1133">Transmembrane helix</keyword>
<evidence type="ECO:0000256" key="1">
    <source>
        <dbReference type="ARBA" id="ARBA00004141"/>
    </source>
</evidence>
<dbReference type="PROSITE" id="PS51257">
    <property type="entry name" value="PROKAR_LIPOPROTEIN"/>
    <property type="match status" value="1"/>
</dbReference>
<dbReference type="EMBL" id="CP136893">
    <property type="protein sequence ID" value="WOL06169.1"/>
    <property type="molecule type" value="Genomic_DNA"/>
</dbReference>
<comment type="subcellular location">
    <subcellularLocation>
        <location evidence="1">Membrane</location>
        <topology evidence="1">Multi-pass membrane protein</topology>
    </subcellularLocation>
</comment>
<feature type="transmembrane region" description="Helical" evidence="7">
    <location>
        <begin position="398"/>
        <end position="422"/>
    </location>
</feature>
<evidence type="ECO:0000256" key="4">
    <source>
        <dbReference type="ARBA" id="ARBA00022692"/>
    </source>
</evidence>
<proteinExistence type="inferred from homology"/>
<dbReference type="Gene3D" id="1.20.1250.20">
    <property type="entry name" value="MFS general substrate transporter like domains"/>
    <property type="match status" value="1"/>
</dbReference>
<dbReference type="Pfam" id="PF03092">
    <property type="entry name" value="BT1"/>
    <property type="match status" value="1"/>
</dbReference>
<feature type="transmembrane region" description="Helical" evidence="7">
    <location>
        <begin position="472"/>
        <end position="493"/>
    </location>
</feature>
<organism evidence="8 9">
    <name type="scientific">Canna indica</name>
    <name type="common">Indian-shot</name>
    <dbReference type="NCBI Taxonomy" id="4628"/>
    <lineage>
        <taxon>Eukaryota</taxon>
        <taxon>Viridiplantae</taxon>
        <taxon>Streptophyta</taxon>
        <taxon>Embryophyta</taxon>
        <taxon>Tracheophyta</taxon>
        <taxon>Spermatophyta</taxon>
        <taxon>Magnoliopsida</taxon>
        <taxon>Liliopsida</taxon>
        <taxon>Zingiberales</taxon>
        <taxon>Cannaceae</taxon>
        <taxon>Canna</taxon>
    </lineage>
</organism>
<protein>
    <submittedName>
        <fullName evidence="8">Folate-biopterin transporter 8, chloroplastic</fullName>
    </submittedName>
</protein>
<evidence type="ECO:0000256" key="6">
    <source>
        <dbReference type="ARBA" id="ARBA00023136"/>
    </source>
</evidence>
<dbReference type="InterPro" id="IPR036259">
    <property type="entry name" value="MFS_trans_sf"/>
</dbReference>
<dbReference type="AlphaFoldDB" id="A0AAQ3KDM3"/>
<keyword evidence="9" id="KW-1185">Reference proteome</keyword>
<dbReference type="NCBIfam" id="TIGR00788">
    <property type="entry name" value="fbt"/>
    <property type="match status" value="1"/>
</dbReference>
<gene>
    <name evidence="8" type="ORF">Cni_G14901</name>
</gene>
<reference evidence="8 9" key="1">
    <citation type="submission" date="2023-10" db="EMBL/GenBank/DDBJ databases">
        <title>Chromosome-scale genome assembly provides insights into flower coloration mechanisms of Canna indica.</title>
        <authorList>
            <person name="Li C."/>
        </authorList>
    </citation>
    <scope>NUCLEOTIDE SEQUENCE [LARGE SCALE GENOMIC DNA]</scope>
    <source>
        <tissue evidence="8">Flower</tissue>
    </source>
</reference>
<feature type="transmembrane region" description="Helical" evidence="7">
    <location>
        <begin position="147"/>
        <end position="167"/>
    </location>
</feature>
<accession>A0AAQ3KDM3</accession>
<comment type="similarity">
    <text evidence="2">Belongs to the major facilitator superfamily. Folate-biopterin transporter (TC 2.A.71) family.</text>
</comment>
<evidence type="ECO:0000256" key="7">
    <source>
        <dbReference type="SAM" id="Phobius"/>
    </source>
</evidence>
<dbReference type="PANTHER" id="PTHR31585">
    <property type="entry name" value="FOLATE-BIOPTERIN TRANSPORTER 1, CHLOROPLASTIC"/>
    <property type="match status" value="1"/>
</dbReference>
<dbReference type="InterPro" id="IPR004324">
    <property type="entry name" value="FBT"/>
</dbReference>
<dbReference type="PANTHER" id="PTHR31585:SF12">
    <property type="entry name" value="FOLATE-BIOPTERIN TRANSPORTER 9, CHLOROPLASTIC-RELATED"/>
    <property type="match status" value="1"/>
</dbReference>
<feature type="transmembrane region" description="Helical" evidence="7">
    <location>
        <begin position="434"/>
        <end position="460"/>
    </location>
</feature>
<keyword evidence="3" id="KW-0813">Transport</keyword>
<feature type="transmembrane region" description="Helical" evidence="7">
    <location>
        <begin position="210"/>
        <end position="229"/>
    </location>
</feature>
<feature type="transmembrane region" description="Helical" evidence="7">
    <location>
        <begin position="334"/>
        <end position="354"/>
    </location>
</feature>
<sequence length="507" mass="54614">MVCLSKAIFTSAIHRTTPSLPYHPPTIFSCDREARRIRAAHCNKKSRVVKHLVNPTLKPSSSLITTEGGSRGGSDELLALCGFGYWVQGFRCFPWLALNFHLVHALSLSPSTLQLIQNIGNLPMVAKPLLGVISDAVYIGDAHRLPYISIGAILQLVSWGTLALIPVTGGETFQALITCILLSNLGASFVEVATDALVAEFSRTRSAGQLQSYAFIALAAGAMLGNLSSGFTLLKTQEPKILFFIFALLLCVQITLSLTTKESSLHLPTTPNHTLICNSLAENLSKQFSDLVTAINEEAIAYPLSWIVASVAIVPILTGSMFCFQTQYLNIDPAIIGLSKVVGQLVVLLATFIYDHYLKRIPMRRLLFGAQILYALALLSDLVLVKQVNVKLGISNEVYVLCLSGLAEAIAQFKILPFTVLFSHLCPSGCEGSLFAFLTSAMCLSSILSGILGVGVATLIGVSSGDYSNLPIGIVVQFIAALVPLGWISYIPLTRNEEMVVAKRSKG</sequence>
<dbReference type="GO" id="GO:0016020">
    <property type="term" value="C:membrane"/>
    <property type="evidence" value="ECO:0007669"/>
    <property type="project" value="UniProtKB-SubCell"/>
</dbReference>